<reference evidence="23" key="1">
    <citation type="submission" date="2023-07" db="EMBL/GenBank/DDBJ databases">
        <authorList>
            <consortium name="CYATHOMIX"/>
        </authorList>
    </citation>
    <scope>NUCLEOTIDE SEQUENCE</scope>
    <source>
        <strain evidence="23">N/A</strain>
    </source>
</reference>
<dbReference type="GO" id="GO:0003688">
    <property type="term" value="F:DNA replication origin binding"/>
    <property type="evidence" value="ECO:0007669"/>
    <property type="project" value="UniProtKB-UniRule"/>
</dbReference>
<evidence type="ECO:0000256" key="18">
    <source>
        <dbReference type="RuleBase" id="RU368084"/>
    </source>
</evidence>
<organism evidence="23 24">
    <name type="scientific">Cylicocyclus nassatus</name>
    <name type="common">Nematode worm</name>
    <dbReference type="NCBI Taxonomy" id="53992"/>
    <lineage>
        <taxon>Eukaryota</taxon>
        <taxon>Metazoa</taxon>
        <taxon>Ecdysozoa</taxon>
        <taxon>Nematoda</taxon>
        <taxon>Chromadorea</taxon>
        <taxon>Rhabditida</taxon>
        <taxon>Rhabditina</taxon>
        <taxon>Rhabditomorpha</taxon>
        <taxon>Strongyloidea</taxon>
        <taxon>Strongylidae</taxon>
        <taxon>Cylicocyclus</taxon>
    </lineage>
</organism>
<feature type="region of interest" description="Disordered" evidence="19">
    <location>
        <begin position="243"/>
        <end position="277"/>
    </location>
</feature>
<evidence type="ECO:0000256" key="9">
    <source>
        <dbReference type="ARBA" id="ARBA00022490"/>
    </source>
</evidence>
<keyword evidence="14" id="KW-0472">Membrane</keyword>
<dbReference type="EMBL" id="CATQJL010000316">
    <property type="protein sequence ID" value="CAJ0606226.1"/>
    <property type="molecule type" value="Genomic_DNA"/>
</dbReference>
<comment type="subunit">
    <text evidence="18">Component of the origin recognition complex (ORC).</text>
</comment>
<evidence type="ECO:0000256" key="5">
    <source>
        <dbReference type="ARBA" id="ARBA00007421"/>
    </source>
</evidence>
<evidence type="ECO:0000256" key="6">
    <source>
        <dbReference type="ARBA" id="ARBA00011775"/>
    </source>
</evidence>
<dbReference type="Pfam" id="PF24882">
    <property type="entry name" value="WHD_ORC2"/>
    <property type="match status" value="1"/>
</dbReference>
<comment type="subunit">
    <text evidence="6">Oligomeric complex that consists of at least the alpha, beta, beta', gamma, delta, epsilon and zeta subunits.</text>
</comment>
<dbReference type="InterPro" id="IPR011012">
    <property type="entry name" value="Longin-like_dom_sf"/>
</dbReference>
<evidence type="ECO:0000256" key="1">
    <source>
        <dbReference type="ARBA" id="ARBA00004123"/>
    </source>
</evidence>
<evidence type="ECO:0000256" key="7">
    <source>
        <dbReference type="ARBA" id="ARBA00019080"/>
    </source>
</evidence>
<keyword evidence="12" id="KW-0653">Protein transport</keyword>
<gene>
    <name evidence="23" type="ORF">CYNAS_LOCUS18209</name>
</gene>
<keyword evidence="8" id="KW-0813">Transport</keyword>
<dbReference type="GO" id="GO:0030663">
    <property type="term" value="C:COPI-coated vesicle membrane"/>
    <property type="evidence" value="ECO:0007669"/>
    <property type="project" value="UniProtKB-SubCell"/>
</dbReference>
<evidence type="ECO:0000256" key="14">
    <source>
        <dbReference type="ARBA" id="ARBA00023136"/>
    </source>
</evidence>
<name>A0AA36H8Q8_CYLNA</name>
<evidence type="ECO:0000256" key="15">
    <source>
        <dbReference type="ARBA" id="ARBA00023242"/>
    </source>
</evidence>
<dbReference type="GO" id="GO:0016192">
    <property type="term" value="P:vesicle-mediated transport"/>
    <property type="evidence" value="ECO:0007669"/>
    <property type="project" value="UniProtKB-KW"/>
</dbReference>
<comment type="caution">
    <text evidence="23">The sequence shown here is derived from an EMBL/GenBank/DDBJ whole genome shotgun (WGS) entry which is preliminary data.</text>
</comment>
<dbReference type="GO" id="GO:0006260">
    <property type="term" value="P:DNA replication"/>
    <property type="evidence" value="ECO:0007669"/>
    <property type="project" value="UniProtKB-UniRule"/>
</dbReference>
<evidence type="ECO:0000256" key="17">
    <source>
        <dbReference type="ARBA" id="ARBA00045555"/>
    </source>
</evidence>
<dbReference type="InterPro" id="IPR056772">
    <property type="entry name" value="RecA-like_ORC2"/>
</dbReference>
<dbReference type="Proteomes" id="UP001176961">
    <property type="component" value="Unassembled WGS sequence"/>
</dbReference>
<evidence type="ECO:0000256" key="10">
    <source>
        <dbReference type="ARBA" id="ARBA00022705"/>
    </source>
</evidence>
<evidence type="ECO:0000256" key="19">
    <source>
        <dbReference type="SAM" id="MobiDB-lite"/>
    </source>
</evidence>
<proteinExistence type="inferred from homology"/>
<dbReference type="PANTHER" id="PTHR14052">
    <property type="entry name" value="ORIGIN RECOGNITION COMPLEX SUBUNIT 2"/>
    <property type="match status" value="1"/>
</dbReference>
<evidence type="ECO:0000256" key="16">
    <source>
        <dbReference type="ARBA" id="ARBA00023329"/>
    </source>
</evidence>
<accession>A0AA36H8Q8</accession>
<evidence type="ECO:0000259" key="20">
    <source>
        <dbReference type="Pfam" id="PF01217"/>
    </source>
</evidence>
<dbReference type="InterPro" id="IPR056773">
    <property type="entry name" value="WHD_ORC2"/>
</dbReference>
<feature type="compositionally biased region" description="Acidic residues" evidence="19">
    <location>
        <begin position="262"/>
        <end position="277"/>
    </location>
</feature>
<keyword evidence="10 18" id="KW-0235">DNA replication</keyword>
<keyword evidence="15 18" id="KW-0539">Nucleus</keyword>
<comment type="subcellular location">
    <subcellularLocation>
        <location evidence="3">Cytoplasmic vesicle</location>
        <location evidence="3">COPI-coated vesicle membrane</location>
        <topology evidence="3">Peripheral membrane protein</topology>
        <orientation evidence="3">Cytoplasmic side</orientation>
    </subcellularLocation>
    <subcellularLocation>
        <location evidence="2">Golgi apparatus membrane</location>
        <topology evidence="2">Peripheral membrane protein</topology>
        <orientation evidence="2">Cytoplasmic side</orientation>
    </subcellularLocation>
    <subcellularLocation>
        <location evidence="1 18">Nucleus</location>
    </subcellularLocation>
</comment>
<evidence type="ECO:0000313" key="23">
    <source>
        <dbReference type="EMBL" id="CAJ0606226.1"/>
    </source>
</evidence>
<dbReference type="Pfam" id="PF01217">
    <property type="entry name" value="Clat_adaptor_s"/>
    <property type="match status" value="1"/>
</dbReference>
<evidence type="ECO:0000259" key="21">
    <source>
        <dbReference type="Pfam" id="PF04084"/>
    </source>
</evidence>
<feature type="domain" description="Origin recognition complex subunit 2 winged-helix" evidence="22">
    <location>
        <begin position="527"/>
        <end position="573"/>
    </location>
</feature>
<comment type="function">
    <text evidence="17">The coatomer is a cytosolic protein complex that binds to dilysine motifs and reversibly associates with Golgi non-clathrin-coated vesicles, which further mediate biosynthetic protein transport from the ER, via the Golgi up to the trans Golgi network. Coatomer complex is required for budding from Golgi membranes, and is essential for the retrograde Golgi-to-ER transport of dilysine-tagged proteins. The zeta subunit may be involved in regulating the coat assembly and, hence, the rate of biosynthetic protein transport due to its association-dissociation properties with the coatomer complex.</text>
</comment>
<comment type="similarity">
    <text evidence="4">Belongs to the adaptor complexes small subunit family.</text>
</comment>
<dbReference type="InterPro" id="IPR022775">
    <property type="entry name" value="AP_mu_sigma_su"/>
</dbReference>
<sequence length="595" mass="67705">MTDFDTDPTSMYSVKGIVILDQDGNRVIAKYFDKSTFGTTKEQKAFEKSLFQKTSRNSSSEIILLDGVTCIYRSNVDLYMYVLGSSRENELVLESLLNCLFDAISTVLRKNVEKKALIDAMDTCILIIDEICDEGIILETDPQAVVSRCALKADEISFSDQTFSQKGAEANLFKKEKHGTHAESRRGTFKLDDMKDALSKAVEETKENNMNMESTLFRDESHVITLSGIENFFLQGKVPQINQAHGGRRKGRNLPHQADPNLCEEEDEDESEEKEVSEEQFAHCDLGKLRDYLNSDEVKQKDAKRIEILRQEFSWWTYCLAGGFNLLLYGVGSKRALVNAFREEQLSRYRTLTIDGFREDVTSKSILVNVVECMQLKNCEQKRRPLVDWAKHIASTIEQKKQQLIILLNNIDSPNLRDPLDQTVLAMLAENPAVLLVATIDHINATLLWTSVLLESFKWVYCRADTFAYPAEELLAGQSSLLGLSAKSSHSAHSLSSLDVLWQSLAANSRSIFRLFYAMYFTANEPVPFWDLFGAAKDDFLVSSDTALRQQLVEFNDHRILRWKRKEDGNEQLVGTLEKSLVEKFFEEKGLNLEF</sequence>
<dbReference type="Pfam" id="PF04084">
    <property type="entry name" value="RecA-like_ORC2"/>
    <property type="match status" value="1"/>
</dbReference>
<evidence type="ECO:0000259" key="22">
    <source>
        <dbReference type="Pfam" id="PF24882"/>
    </source>
</evidence>
<evidence type="ECO:0000256" key="2">
    <source>
        <dbReference type="ARBA" id="ARBA00004255"/>
    </source>
</evidence>
<dbReference type="AlphaFoldDB" id="A0AA36H8Q8"/>
<evidence type="ECO:0000256" key="11">
    <source>
        <dbReference type="ARBA" id="ARBA00022892"/>
    </source>
</evidence>
<dbReference type="SUPFAM" id="SSF64356">
    <property type="entry name" value="SNARE-like"/>
    <property type="match status" value="1"/>
</dbReference>
<dbReference type="InterPro" id="IPR007220">
    <property type="entry name" value="ORC2"/>
</dbReference>
<keyword evidence="11" id="KW-0931">ER-Golgi transport</keyword>
<evidence type="ECO:0000256" key="3">
    <source>
        <dbReference type="ARBA" id="ARBA00004347"/>
    </source>
</evidence>
<evidence type="ECO:0000256" key="12">
    <source>
        <dbReference type="ARBA" id="ARBA00022927"/>
    </source>
</evidence>
<dbReference type="CDD" id="cd14829">
    <property type="entry name" value="Zeta-COP"/>
    <property type="match status" value="1"/>
</dbReference>
<keyword evidence="24" id="KW-1185">Reference proteome</keyword>
<keyword evidence="16" id="KW-0968">Cytoplasmic vesicle</keyword>
<protein>
    <recommendedName>
        <fullName evidence="7 18">Origin recognition complex subunit 2</fullName>
    </recommendedName>
</protein>
<dbReference type="Gene3D" id="3.30.450.60">
    <property type="match status" value="1"/>
</dbReference>
<keyword evidence="9" id="KW-0963">Cytoplasm</keyword>
<evidence type="ECO:0000256" key="4">
    <source>
        <dbReference type="ARBA" id="ARBA00006972"/>
    </source>
</evidence>
<comment type="similarity">
    <text evidence="5 18">Belongs to the ORC2 family.</text>
</comment>
<dbReference type="PANTHER" id="PTHR14052:SF0">
    <property type="entry name" value="ORIGIN RECOGNITION COMPLEX SUBUNIT 2"/>
    <property type="match status" value="1"/>
</dbReference>
<dbReference type="GO" id="GO:0015031">
    <property type="term" value="P:protein transport"/>
    <property type="evidence" value="ECO:0007669"/>
    <property type="project" value="UniProtKB-KW"/>
</dbReference>
<dbReference type="GO" id="GO:0000139">
    <property type="term" value="C:Golgi membrane"/>
    <property type="evidence" value="ECO:0007669"/>
    <property type="project" value="UniProtKB-SubCell"/>
</dbReference>
<comment type="function">
    <text evidence="18">Component of the origin recognition complex (ORC) that binds origins of replication. DNA-binding is ATP-dependent. ORC is required to assemble the pre-replication complex necessary to initiate DNA replication.</text>
</comment>
<evidence type="ECO:0000256" key="13">
    <source>
        <dbReference type="ARBA" id="ARBA00023034"/>
    </source>
</evidence>
<dbReference type="GO" id="GO:0005664">
    <property type="term" value="C:nuclear origin of replication recognition complex"/>
    <property type="evidence" value="ECO:0007669"/>
    <property type="project" value="UniProtKB-UniRule"/>
</dbReference>
<evidence type="ECO:0000313" key="24">
    <source>
        <dbReference type="Proteomes" id="UP001176961"/>
    </source>
</evidence>
<dbReference type="FunFam" id="3.30.450.60:FF:000013">
    <property type="entry name" value="Coatomer subunit zeta"/>
    <property type="match status" value="1"/>
</dbReference>
<feature type="domain" description="Origin recognition complex subunit 2 RecA-like" evidence="21">
    <location>
        <begin position="308"/>
        <end position="463"/>
    </location>
</feature>
<evidence type="ECO:0000256" key="8">
    <source>
        <dbReference type="ARBA" id="ARBA00022448"/>
    </source>
</evidence>
<keyword evidence="13" id="KW-0333">Golgi apparatus</keyword>
<feature type="domain" description="AP complex mu/sigma subunit" evidence="20">
    <location>
        <begin position="14"/>
        <end position="151"/>
    </location>
</feature>